<dbReference type="AlphaFoldDB" id="A0A8H3UZ06"/>
<dbReference type="GO" id="GO:0005576">
    <property type="term" value="C:extracellular region"/>
    <property type="evidence" value="ECO:0007669"/>
    <property type="project" value="UniProtKB-SubCell"/>
</dbReference>
<keyword evidence="12 15" id="KW-1015">Disulfide bond</keyword>
<evidence type="ECO:0000313" key="23">
    <source>
        <dbReference type="Proteomes" id="UP000490939"/>
    </source>
</evidence>
<feature type="binding site" description="axial binding residue" evidence="15">
    <location>
        <position position="44"/>
    </location>
    <ligand>
        <name>heme</name>
        <dbReference type="ChEBI" id="CHEBI:30413"/>
    </ligand>
    <ligandPart>
        <name>Fe</name>
        <dbReference type="ChEBI" id="CHEBI:18248"/>
    </ligandPart>
</feature>
<dbReference type="Pfam" id="PF05730">
    <property type="entry name" value="CFEM"/>
    <property type="match status" value="1"/>
</dbReference>
<sequence>MKFTLAIASILAAVSAQSIPGLPTCGVSCMITAATGAKGCGFTDSKCFCGLPAITEALKTCVPQNCSATPADIKATYELANKSCAGAKGFTPLTPPA</sequence>
<dbReference type="Proteomes" id="UP000433883">
    <property type="component" value="Unassembled WGS sequence"/>
</dbReference>
<evidence type="ECO:0000256" key="14">
    <source>
        <dbReference type="ARBA" id="ARBA00023288"/>
    </source>
</evidence>
<keyword evidence="11" id="KW-0472">Membrane</keyword>
<keyword evidence="4" id="KW-1003">Cell membrane</keyword>
<evidence type="ECO:0000256" key="11">
    <source>
        <dbReference type="ARBA" id="ARBA00023136"/>
    </source>
</evidence>
<evidence type="ECO:0000313" key="21">
    <source>
        <dbReference type="Proteomes" id="UP000433883"/>
    </source>
</evidence>
<evidence type="ECO:0000313" key="22">
    <source>
        <dbReference type="Proteomes" id="UP000447873"/>
    </source>
</evidence>
<evidence type="ECO:0000313" key="19">
    <source>
        <dbReference type="EMBL" id="KAE9975227.1"/>
    </source>
</evidence>
<dbReference type="Proteomes" id="UP000447873">
    <property type="component" value="Unassembled WGS sequence"/>
</dbReference>
<feature type="signal peptide" evidence="16">
    <location>
        <begin position="1"/>
        <end position="16"/>
    </location>
</feature>
<dbReference type="GO" id="GO:0005886">
    <property type="term" value="C:plasma membrane"/>
    <property type="evidence" value="ECO:0007669"/>
    <property type="project" value="UniProtKB-SubCell"/>
</dbReference>
<evidence type="ECO:0000313" key="20">
    <source>
        <dbReference type="EMBL" id="KAE9977823.1"/>
    </source>
</evidence>
<proteinExistence type="inferred from homology"/>
<dbReference type="PANTHER" id="PTHR37928">
    <property type="entry name" value="CFEM DOMAIN PROTEIN (AFU_ORTHOLOGUE AFUA_6G14090)"/>
    <property type="match status" value="1"/>
</dbReference>
<dbReference type="InterPro" id="IPR008427">
    <property type="entry name" value="Extracellular_membr_CFEM_dom"/>
</dbReference>
<comment type="similarity">
    <text evidence="3">Belongs to the RBT5 family.</text>
</comment>
<organism evidence="20 21">
    <name type="scientific">Venturia inaequalis</name>
    <name type="common">Apple scab fungus</name>
    <dbReference type="NCBI Taxonomy" id="5025"/>
    <lineage>
        <taxon>Eukaryota</taxon>
        <taxon>Fungi</taxon>
        <taxon>Dikarya</taxon>
        <taxon>Ascomycota</taxon>
        <taxon>Pezizomycotina</taxon>
        <taxon>Dothideomycetes</taxon>
        <taxon>Pleosporomycetidae</taxon>
        <taxon>Venturiales</taxon>
        <taxon>Venturiaceae</taxon>
        <taxon>Venturia</taxon>
    </lineage>
</organism>
<comment type="subcellular location">
    <subcellularLocation>
        <location evidence="1">Cell membrane</location>
        <topology evidence="1">Lipid-anchor</topology>
        <topology evidence="1">GPI-anchor</topology>
    </subcellularLocation>
    <subcellularLocation>
        <location evidence="2">Secreted</location>
    </subcellularLocation>
</comment>
<evidence type="ECO:0000256" key="5">
    <source>
        <dbReference type="ARBA" id="ARBA00022525"/>
    </source>
</evidence>
<dbReference type="EMBL" id="WNWS01000416">
    <property type="protein sequence ID" value="KAE9968235.1"/>
    <property type="molecule type" value="Genomic_DNA"/>
</dbReference>
<keyword evidence="14" id="KW-0449">Lipoprotein</keyword>
<evidence type="ECO:0000259" key="17">
    <source>
        <dbReference type="PROSITE" id="PS52012"/>
    </source>
</evidence>
<name>A0A8H3UZ06_VENIN</name>
<evidence type="ECO:0000256" key="9">
    <source>
        <dbReference type="ARBA" id="ARBA00022729"/>
    </source>
</evidence>
<evidence type="ECO:0000256" key="2">
    <source>
        <dbReference type="ARBA" id="ARBA00004613"/>
    </source>
</evidence>
<keyword evidence="5" id="KW-0964">Secreted</keyword>
<evidence type="ECO:0000256" key="15">
    <source>
        <dbReference type="PROSITE-ProRule" id="PRU01356"/>
    </source>
</evidence>
<keyword evidence="13" id="KW-0325">Glycoprotein</keyword>
<dbReference type="PROSITE" id="PS52012">
    <property type="entry name" value="CFEM"/>
    <property type="match status" value="1"/>
</dbReference>
<evidence type="ECO:0000256" key="6">
    <source>
        <dbReference type="ARBA" id="ARBA00022617"/>
    </source>
</evidence>
<dbReference type="GO" id="GO:0098552">
    <property type="term" value="C:side of membrane"/>
    <property type="evidence" value="ECO:0007669"/>
    <property type="project" value="UniProtKB-KW"/>
</dbReference>
<feature type="domain" description="CFEM" evidence="17">
    <location>
        <begin position="1"/>
        <end position="97"/>
    </location>
</feature>
<dbReference type="SMART" id="SM00747">
    <property type="entry name" value="CFEM"/>
    <property type="match status" value="1"/>
</dbReference>
<evidence type="ECO:0000256" key="10">
    <source>
        <dbReference type="ARBA" id="ARBA00023004"/>
    </source>
</evidence>
<evidence type="ECO:0000313" key="18">
    <source>
        <dbReference type="EMBL" id="KAE9968235.1"/>
    </source>
</evidence>
<keyword evidence="7" id="KW-0336">GPI-anchor</keyword>
<dbReference type="OrthoDB" id="3767534at2759"/>
<keyword evidence="10 15" id="KW-0408">Iron</keyword>
<evidence type="ECO:0000256" key="12">
    <source>
        <dbReference type="ARBA" id="ARBA00023157"/>
    </source>
</evidence>
<feature type="disulfide bond" evidence="15">
    <location>
        <begin position="40"/>
        <end position="47"/>
    </location>
</feature>
<reference evidence="20 21" key="1">
    <citation type="submission" date="2019-11" db="EMBL/GenBank/DDBJ databases">
        <title>Venturia inaequalis Genome Resource.</title>
        <authorList>
            <person name="Lichtner F.J."/>
        </authorList>
    </citation>
    <scope>NUCLEOTIDE SEQUENCE [LARGE SCALE GENOMIC DNA]</scope>
    <source>
        <strain evidence="18 22">120213</strain>
        <strain evidence="20">Bline_iso_100314</strain>
        <strain evidence="19 23">DMI_063113</strain>
    </source>
</reference>
<evidence type="ECO:0000256" key="3">
    <source>
        <dbReference type="ARBA" id="ARBA00010031"/>
    </source>
</evidence>
<dbReference type="EMBL" id="WNWQ01000123">
    <property type="protein sequence ID" value="KAE9977823.1"/>
    <property type="molecule type" value="Genomic_DNA"/>
</dbReference>
<evidence type="ECO:0000256" key="4">
    <source>
        <dbReference type="ARBA" id="ARBA00022475"/>
    </source>
</evidence>
<dbReference type="GO" id="GO:0046872">
    <property type="term" value="F:metal ion binding"/>
    <property type="evidence" value="ECO:0007669"/>
    <property type="project" value="UniProtKB-UniRule"/>
</dbReference>
<dbReference type="EMBL" id="WNWR01000533">
    <property type="protein sequence ID" value="KAE9975227.1"/>
    <property type="molecule type" value="Genomic_DNA"/>
</dbReference>
<evidence type="ECO:0000256" key="7">
    <source>
        <dbReference type="ARBA" id="ARBA00022622"/>
    </source>
</evidence>
<dbReference type="PANTHER" id="PTHR37928:SF2">
    <property type="entry name" value="GPI ANCHORED CFEM DOMAIN PROTEIN (AFU_ORTHOLOGUE AFUA_6G10580)"/>
    <property type="match status" value="1"/>
</dbReference>
<accession>A0A8H3UZ06</accession>
<evidence type="ECO:0000256" key="8">
    <source>
        <dbReference type="ARBA" id="ARBA00022723"/>
    </source>
</evidence>
<keyword evidence="6 15" id="KW-0349">Heme</keyword>
<gene>
    <name evidence="20" type="ORF">BLS_001102</name>
    <name evidence="19" type="ORF">EG327_008511</name>
    <name evidence="18" type="ORF">EG328_007689</name>
</gene>
<dbReference type="InterPro" id="IPR051735">
    <property type="entry name" value="CFEM_domain"/>
</dbReference>
<comment type="caution">
    <text evidence="20">The sequence shown here is derived from an EMBL/GenBank/DDBJ whole genome shotgun (WGS) entry which is preliminary data.</text>
</comment>
<keyword evidence="9 16" id="KW-0732">Signal</keyword>
<evidence type="ECO:0000256" key="16">
    <source>
        <dbReference type="SAM" id="SignalP"/>
    </source>
</evidence>
<feature type="chain" id="PRO_5044690735" description="CFEM domain-containing protein" evidence="16">
    <location>
        <begin position="17"/>
        <end position="97"/>
    </location>
</feature>
<keyword evidence="23" id="KW-1185">Reference proteome</keyword>
<evidence type="ECO:0000256" key="1">
    <source>
        <dbReference type="ARBA" id="ARBA00004609"/>
    </source>
</evidence>
<dbReference type="Proteomes" id="UP000490939">
    <property type="component" value="Unassembled WGS sequence"/>
</dbReference>
<comment type="caution">
    <text evidence="15">Lacks conserved residue(s) required for the propagation of feature annotation.</text>
</comment>
<protein>
    <recommendedName>
        <fullName evidence="17">CFEM domain-containing protein</fullName>
    </recommendedName>
</protein>
<evidence type="ECO:0000256" key="13">
    <source>
        <dbReference type="ARBA" id="ARBA00023180"/>
    </source>
</evidence>
<keyword evidence="8 15" id="KW-0479">Metal-binding</keyword>